<evidence type="ECO:0000256" key="11">
    <source>
        <dbReference type="SAM" id="Phobius"/>
    </source>
</evidence>
<gene>
    <name evidence="13" type="ORF">ACFPET_00265</name>
</gene>
<comment type="caution">
    <text evidence="13">The sequence shown here is derived from an EMBL/GenBank/DDBJ whole genome shotgun (WGS) entry which is preliminary data.</text>
</comment>
<proteinExistence type="inferred from homology"/>
<feature type="transmembrane region" description="Helical" evidence="11">
    <location>
        <begin position="188"/>
        <end position="208"/>
    </location>
</feature>
<comment type="similarity">
    <text evidence="2">Belongs to the VKOR family.</text>
</comment>
<dbReference type="Gene3D" id="1.20.1440.130">
    <property type="entry name" value="VKOR domain"/>
    <property type="match status" value="1"/>
</dbReference>
<reference evidence="14" key="1">
    <citation type="journal article" date="2019" name="Int. J. Syst. Evol. Microbiol.">
        <title>The Global Catalogue of Microorganisms (GCM) 10K type strain sequencing project: providing services to taxonomists for standard genome sequencing and annotation.</title>
        <authorList>
            <consortium name="The Broad Institute Genomics Platform"/>
            <consortium name="The Broad Institute Genome Sequencing Center for Infectious Disease"/>
            <person name="Wu L."/>
            <person name="Ma J."/>
        </authorList>
    </citation>
    <scope>NUCLEOTIDE SEQUENCE [LARGE SCALE GENOMIC DNA]</scope>
    <source>
        <strain evidence="14">IBRC-M 10908</strain>
    </source>
</reference>
<dbReference type="CDD" id="cd12922">
    <property type="entry name" value="VKOR_5"/>
    <property type="match status" value="1"/>
</dbReference>
<dbReference type="InterPro" id="IPR041714">
    <property type="entry name" value="VKOR_Actinobacteria"/>
</dbReference>
<dbReference type="EMBL" id="JBHSDK010000001">
    <property type="protein sequence ID" value="MFC4333633.1"/>
    <property type="molecule type" value="Genomic_DNA"/>
</dbReference>
<evidence type="ECO:0000313" key="14">
    <source>
        <dbReference type="Proteomes" id="UP001595823"/>
    </source>
</evidence>
<evidence type="ECO:0000256" key="8">
    <source>
        <dbReference type="ARBA" id="ARBA00023157"/>
    </source>
</evidence>
<keyword evidence="14" id="KW-1185">Reference proteome</keyword>
<keyword evidence="5 11" id="KW-1133">Transmembrane helix</keyword>
<evidence type="ECO:0000256" key="1">
    <source>
        <dbReference type="ARBA" id="ARBA00004141"/>
    </source>
</evidence>
<comment type="subcellular location">
    <subcellularLocation>
        <location evidence="1">Membrane</location>
        <topology evidence="1">Multi-pass membrane protein</topology>
    </subcellularLocation>
</comment>
<feature type="transmembrane region" description="Helical" evidence="11">
    <location>
        <begin position="75"/>
        <end position="95"/>
    </location>
</feature>
<accession>A0ABV8TT68</accession>
<keyword evidence="9" id="KW-0676">Redox-active center</keyword>
<evidence type="ECO:0000256" key="2">
    <source>
        <dbReference type="ARBA" id="ARBA00006214"/>
    </source>
</evidence>
<feature type="transmembrane region" description="Helical" evidence="11">
    <location>
        <begin position="161"/>
        <end position="182"/>
    </location>
</feature>
<evidence type="ECO:0000256" key="7">
    <source>
        <dbReference type="ARBA" id="ARBA00023136"/>
    </source>
</evidence>
<name>A0ABV8TT68_9ACTN</name>
<evidence type="ECO:0000259" key="12">
    <source>
        <dbReference type="SMART" id="SM00756"/>
    </source>
</evidence>
<keyword evidence="3 11" id="KW-0812">Transmembrane</keyword>
<protein>
    <submittedName>
        <fullName evidence="13">Vitamin K epoxide reductase family protein</fullName>
    </submittedName>
</protein>
<evidence type="ECO:0000256" key="10">
    <source>
        <dbReference type="SAM" id="MobiDB-lite"/>
    </source>
</evidence>
<feature type="compositionally biased region" description="Basic and acidic residues" evidence="10">
    <location>
        <begin position="36"/>
        <end position="50"/>
    </location>
</feature>
<dbReference type="Proteomes" id="UP001595823">
    <property type="component" value="Unassembled WGS sequence"/>
</dbReference>
<sequence>MDTQTGDRGMPGDRRAPTHWESAMDSEGMTAVTQSEGEHDRIAPQDDRTPRTTMTAKDTAGRRGMRWPVKGQATAGWVILFGGLLGLFGSFSLLYEKFAKLSDPNHTISCDINPWISCGSVMETPQAALFGFPNPFIGMAAFPMVVLMGVLLAARVRLPRFVVLLFNLGTLGGLVFIGWLIYQTTFNIGILCPYCMVVWAGVIPVFWFSTVHSLRSGAIPIGEGWRGAVDDLLKAHWIGLVILYLIPAVLVFATFSDKF</sequence>
<evidence type="ECO:0000313" key="13">
    <source>
        <dbReference type="EMBL" id="MFC4333633.1"/>
    </source>
</evidence>
<keyword evidence="7 11" id="KW-0472">Membrane</keyword>
<feature type="region of interest" description="Disordered" evidence="10">
    <location>
        <begin position="1"/>
        <end position="63"/>
    </location>
</feature>
<dbReference type="InterPro" id="IPR012932">
    <property type="entry name" value="VKOR"/>
</dbReference>
<evidence type="ECO:0000256" key="3">
    <source>
        <dbReference type="ARBA" id="ARBA00022692"/>
    </source>
</evidence>
<keyword evidence="8" id="KW-1015">Disulfide bond</keyword>
<feature type="domain" description="Vitamin K epoxide reductase" evidence="12">
    <location>
        <begin position="72"/>
        <end position="213"/>
    </location>
</feature>
<organism evidence="13 14">
    <name type="scientific">Salininema proteolyticum</name>
    <dbReference type="NCBI Taxonomy" id="1607685"/>
    <lineage>
        <taxon>Bacteria</taxon>
        <taxon>Bacillati</taxon>
        <taxon>Actinomycetota</taxon>
        <taxon>Actinomycetes</taxon>
        <taxon>Glycomycetales</taxon>
        <taxon>Glycomycetaceae</taxon>
        <taxon>Salininema</taxon>
    </lineage>
</organism>
<dbReference type="RefSeq" id="WP_380617372.1">
    <property type="nucleotide sequence ID" value="NZ_JBHSDK010000001.1"/>
</dbReference>
<feature type="transmembrane region" description="Helical" evidence="11">
    <location>
        <begin position="235"/>
        <end position="255"/>
    </location>
</feature>
<feature type="transmembrane region" description="Helical" evidence="11">
    <location>
        <begin position="136"/>
        <end position="154"/>
    </location>
</feature>
<keyword evidence="4" id="KW-0874">Quinone</keyword>
<keyword evidence="6" id="KW-0560">Oxidoreductase</keyword>
<evidence type="ECO:0000256" key="4">
    <source>
        <dbReference type="ARBA" id="ARBA00022719"/>
    </source>
</evidence>
<evidence type="ECO:0000256" key="6">
    <source>
        <dbReference type="ARBA" id="ARBA00023002"/>
    </source>
</evidence>
<dbReference type="SMART" id="SM00756">
    <property type="entry name" value="VKc"/>
    <property type="match status" value="1"/>
</dbReference>
<evidence type="ECO:0000256" key="9">
    <source>
        <dbReference type="ARBA" id="ARBA00023284"/>
    </source>
</evidence>
<evidence type="ECO:0000256" key="5">
    <source>
        <dbReference type="ARBA" id="ARBA00022989"/>
    </source>
</evidence>
<dbReference type="Pfam" id="PF07884">
    <property type="entry name" value="VKOR"/>
    <property type="match status" value="1"/>
</dbReference>
<dbReference type="InterPro" id="IPR038354">
    <property type="entry name" value="VKOR_sf"/>
</dbReference>